<reference evidence="2" key="1">
    <citation type="journal article" date="2014" name="Int. J. Syst. Evol. Microbiol.">
        <title>Complete genome of a new Firmicutes species belonging to the dominant human colonic microbiota ('Ruminococcus bicirculans') reveals two chromosomes and a selective capacity to utilize plant glucans.</title>
        <authorList>
            <consortium name="NISC Comparative Sequencing Program"/>
            <person name="Wegmann U."/>
            <person name="Louis P."/>
            <person name="Goesmann A."/>
            <person name="Henrissat B."/>
            <person name="Duncan S.H."/>
            <person name="Flint H.J."/>
        </authorList>
    </citation>
    <scope>NUCLEOTIDE SEQUENCE</scope>
    <source>
        <strain evidence="2">JCM 9687</strain>
    </source>
</reference>
<evidence type="ECO:0000313" key="4">
    <source>
        <dbReference type="Proteomes" id="UP001500483"/>
    </source>
</evidence>
<reference evidence="2" key="3">
    <citation type="submission" date="2023-12" db="EMBL/GenBank/DDBJ databases">
        <authorList>
            <person name="Sun Q."/>
            <person name="Inoue M."/>
        </authorList>
    </citation>
    <scope>NUCLEOTIDE SEQUENCE</scope>
    <source>
        <strain evidence="2">JCM 9687</strain>
    </source>
</reference>
<organism evidence="2 4">
    <name type="scientific">Saccharopolyspora gregorii</name>
    <dbReference type="NCBI Taxonomy" id="33914"/>
    <lineage>
        <taxon>Bacteria</taxon>
        <taxon>Bacillati</taxon>
        <taxon>Actinomycetota</taxon>
        <taxon>Actinomycetes</taxon>
        <taxon>Pseudonocardiales</taxon>
        <taxon>Pseudonocardiaceae</taxon>
        <taxon>Saccharopolyspora</taxon>
    </lineage>
</organism>
<proteinExistence type="predicted"/>
<gene>
    <name evidence="2" type="ORF">GCM10020366_32380</name>
    <name evidence="3" type="ORF">GCM10020366_70630</name>
</gene>
<name>A0ABP6RQQ9_9PSEU</name>
<reference evidence="4" key="2">
    <citation type="journal article" date="2019" name="Int. J. Syst. Evol. Microbiol.">
        <title>The Global Catalogue of Microorganisms (GCM) 10K type strain sequencing project: providing services to taxonomists for standard genome sequencing and annotation.</title>
        <authorList>
            <consortium name="The Broad Institute Genomics Platform"/>
            <consortium name="The Broad Institute Genome Sequencing Center for Infectious Disease"/>
            <person name="Wu L."/>
            <person name="Ma J."/>
        </authorList>
    </citation>
    <scope>NUCLEOTIDE SEQUENCE [LARGE SCALE GENOMIC DNA]</scope>
    <source>
        <strain evidence="4">JCM 9687</strain>
    </source>
</reference>
<feature type="compositionally biased region" description="Basic residues" evidence="1">
    <location>
        <begin position="163"/>
        <end position="175"/>
    </location>
</feature>
<feature type="compositionally biased region" description="Low complexity" evidence="1">
    <location>
        <begin position="46"/>
        <end position="55"/>
    </location>
</feature>
<dbReference type="EMBL" id="BAAAYK010000038">
    <property type="protein sequence ID" value="GAA3358819.1"/>
    <property type="molecule type" value="Genomic_DNA"/>
</dbReference>
<feature type="compositionally biased region" description="Pro residues" evidence="1">
    <location>
        <begin position="136"/>
        <end position="148"/>
    </location>
</feature>
<accession>A0ABP6RQQ9</accession>
<dbReference type="EMBL" id="BAAAYK010000042">
    <property type="protein sequence ID" value="GAA3366561.1"/>
    <property type="molecule type" value="Genomic_DNA"/>
</dbReference>
<feature type="compositionally biased region" description="Basic and acidic residues" evidence="1">
    <location>
        <begin position="95"/>
        <end position="107"/>
    </location>
</feature>
<keyword evidence="4" id="KW-1185">Reference proteome</keyword>
<evidence type="ECO:0000256" key="1">
    <source>
        <dbReference type="SAM" id="MobiDB-lite"/>
    </source>
</evidence>
<evidence type="ECO:0000313" key="2">
    <source>
        <dbReference type="EMBL" id="GAA3358819.1"/>
    </source>
</evidence>
<feature type="region of interest" description="Disordered" evidence="1">
    <location>
        <begin position="1"/>
        <end position="192"/>
    </location>
</feature>
<dbReference type="Proteomes" id="UP001500483">
    <property type="component" value="Unassembled WGS sequence"/>
</dbReference>
<protein>
    <submittedName>
        <fullName evidence="2">Uncharacterized protein</fullName>
    </submittedName>
</protein>
<evidence type="ECO:0000313" key="3">
    <source>
        <dbReference type="EMBL" id="GAA3366561.1"/>
    </source>
</evidence>
<sequence>MLPAESIRMTLQDDLVRPWFQPAVPPEQQDRSRPDAGPVTTRFVGELPLDAAPAPSASPGPARPAARPEDFLPRPDAPAPRPDRVEVTQPYIPAIREERPEFAKRLNPDPPAARAGTIEEVPPKSPSGTLADLIPVTPPEAPAAPPVPDTAAAPPAKAPPRQPAKRRSLARRVVRRIIGPDLLRKDPPKKRR</sequence>
<comment type="caution">
    <text evidence="2">The sequence shown here is derived from an EMBL/GenBank/DDBJ whole genome shotgun (WGS) entry which is preliminary data.</text>
</comment>